<proteinExistence type="predicted"/>
<evidence type="ECO:0000313" key="4">
    <source>
        <dbReference type="Proteomes" id="UP000831327"/>
    </source>
</evidence>
<evidence type="ECO:0000256" key="2">
    <source>
        <dbReference type="SAM" id="Phobius"/>
    </source>
</evidence>
<evidence type="ECO:0008006" key="5">
    <source>
        <dbReference type="Google" id="ProtNLM"/>
    </source>
</evidence>
<keyword evidence="2" id="KW-1133">Transmembrane helix</keyword>
<protein>
    <recommendedName>
        <fullName evidence="5">DUF2125 domain-containing protein</fullName>
    </recommendedName>
</protein>
<name>A0ABM7YAR4_9PROT</name>
<evidence type="ECO:0000256" key="1">
    <source>
        <dbReference type="SAM" id="MobiDB-lite"/>
    </source>
</evidence>
<dbReference type="Pfam" id="PF09898">
    <property type="entry name" value="DUF2125"/>
    <property type="match status" value="1"/>
</dbReference>
<feature type="region of interest" description="Disordered" evidence="1">
    <location>
        <begin position="1"/>
        <end position="33"/>
    </location>
</feature>
<sequence length="382" mass="39575">MALSRSPAASRRGGRGAIPGAVTDVKPPRPPRRRARRMIAGTLVLAGLAVAAHAAAWTWSTGALAVGMSDWVTQRRAEGWTISHQPPTRGGWPFAARVSVAEVRIETPARANEAGIVHQAARLVVQVAAPRPTHLEVLADGPQRIELGGTAIPFAARRFALAVPLAAGPAPPVELDIAGLEALLPAGPVRLRAARILLHPGGRLPRPAESEPSVALALQAEGLEPPASPLTAALGAEIEALSADAVLVGAQPLRGPPASMAAAWRDAGGVFEIPALALRWGPLQGDAQASFTLDRALQPRGRGSLRVAGAPAAVEALARAGLVDASAARSVQTVLMLMSRTPPEGGPPRVELPMALTDGTLSAARVPLLRMAPIDWSRPRGW</sequence>
<accession>A0ABM7YAR4</accession>
<dbReference type="InterPro" id="IPR018666">
    <property type="entry name" value="DUF2125"/>
</dbReference>
<feature type="compositionally biased region" description="Low complexity" evidence="1">
    <location>
        <begin position="1"/>
        <end position="11"/>
    </location>
</feature>
<dbReference type="EMBL" id="AP025637">
    <property type="protein sequence ID" value="BDG75117.1"/>
    <property type="molecule type" value="Genomic_DNA"/>
</dbReference>
<organism evidence="3 4">
    <name type="scientific">Roseomonas fluvialis</name>
    <dbReference type="NCBI Taxonomy" id="1750527"/>
    <lineage>
        <taxon>Bacteria</taxon>
        <taxon>Pseudomonadati</taxon>
        <taxon>Pseudomonadota</taxon>
        <taxon>Alphaproteobacteria</taxon>
        <taxon>Acetobacterales</taxon>
        <taxon>Roseomonadaceae</taxon>
        <taxon>Roseomonas</taxon>
    </lineage>
</organism>
<keyword evidence="4" id="KW-1185">Reference proteome</keyword>
<dbReference type="Proteomes" id="UP000831327">
    <property type="component" value="Chromosome"/>
</dbReference>
<keyword evidence="2" id="KW-0812">Transmembrane</keyword>
<feature type="transmembrane region" description="Helical" evidence="2">
    <location>
        <begin position="38"/>
        <end position="59"/>
    </location>
</feature>
<gene>
    <name evidence="3" type="ORF">Rmf_50460</name>
</gene>
<evidence type="ECO:0000313" key="3">
    <source>
        <dbReference type="EMBL" id="BDG75117.1"/>
    </source>
</evidence>
<keyword evidence="2" id="KW-0472">Membrane</keyword>
<reference evidence="3 4" key="1">
    <citation type="journal article" date="2016" name="Microbes Environ.">
        <title>Phylogenetically diverse aerobic anoxygenic phototrophic bacteria isolated from epilithic biofilms in Tama river, Japan.</title>
        <authorList>
            <person name="Hirose S."/>
            <person name="Matsuura K."/>
            <person name="Haruta S."/>
        </authorList>
    </citation>
    <scope>NUCLEOTIDE SEQUENCE [LARGE SCALE GENOMIC DNA]</scope>
    <source>
        <strain evidence="3 4">S08</strain>
    </source>
</reference>